<dbReference type="SUPFAM" id="SSF52743">
    <property type="entry name" value="Subtilisin-like"/>
    <property type="match status" value="1"/>
</dbReference>
<dbReference type="InterPro" id="IPR013693">
    <property type="entry name" value="SpoIID/LytB_N"/>
</dbReference>
<evidence type="ECO:0000256" key="1">
    <source>
        <dbReference type="ARBA" id="ARBA00022670"/>
    </source>
</evidence>
<organism evidence="5 6">
    <name type="scientific">Jatrophihabitans lederbergiae</name>
    <dbReference type="NCBI Taxonomy" id="3075547"/>
    <lineage>
        <taxon>Bacteria</taxon>
        <taxon>Bacillati</taxon>
        <taxon>Actinomycetota</taxon>
        <taxon>Actinomycetes</taxon>
        <taxon>Jatrophihabitantales</taxon>
        <taxon>Jatrophihabitantaceae</taxon>
        <taxon>Jatrophihabitans</taxon>
    </lineage>
</organism>
<dbReference type="SUPFAM" id="SSF69318">
    <property type="entry name" value="Integrin alpha N-terminal domain"/>
    <property type="match status" value="1"/>
</dbReference>
<dbReference type="InterPro" id="IPR028994">
    <property type="entry name" value="Integrin_alpha_N"/>
</dbReference>
<dbReference type="Gene3D" id="3.40.50.200">
    <property type="entry name" value="Peptidase S8/S53 domain"/>
    <property type="match status" value="1"/>
</dbReference>
<evidence type="ECO:0000259" key="4">
    <source>
        <dbReference type="PROSITE" id="PS51695"/>
    </source>
</evidence>
<feature type="domain" description="Peptidase S53" evidence="4">
    <location>
        <begin position="1"/>
        <end position="226"/>
    </location>
</feature>
<keyword evidence="6" id="KW-1185">Reference proteome</keyword>
<dbReference type="PANTHER" id="PTHR39431">
    <property type="entry name" value="FRPA/C-RELATED PROTEIN"/>
    <property type="match status" value="1"/>
</dbReference>
<keyword evidence="2" id="KW-0378">Hydrolase</keyword>
<keyword evidence="1" id="KW-0645">Protease</keyword>
<dbReference type="InterPro" id="IPR036852">
    <property type="entry name" value="Peptidase_S8/S53_dom_sf"/>
</dbReference>
<sequence>MNTAVRMGAVAVSNSYSAPSSADDSQYDTQYYNHPGVAITASSGDTGYGVNYPASSPHVTAVGGTSLVADSSLRGWSEKAWGSTTPGAGAGSGCSAYDAKPAWQRDSGCATRSVSDVSAVADPATGVAVYDSTASSGVSGWLVFGGTSVSAPLIAAAYALAGLQVPSTGYPAAFPYRATMAFNDVTSGANGSCGGTYLCTAVQGYDGPTGVGTPNGVAGFVGDCERAGVTCRPALPGSCTHNTSQTTPPATIRVYVPSDTQTPIHTVDFKTYVKNVLPNEWVQSWDGDALKAGAVVVKSYAWYWVSHFGGYLNDDATQCFDVTDDADFQVYKAASAAPRTSAAVDAIWPYVARDAYGAVLQTSYRRYLISPSEGCGAYADGTTLSQYGSQTCNESNTGNKWNVILQKYYTGVQLATAQQLRTAHDFTYSQTSSRATFAAGRWAINDGYPTTFNFGLPGDLPVITDSGDGFAHAAVYRPSTGTWYVASPTGTIQSSVQYGLNGDIPVPGHWNGRGRATVLAVYRPATRYWYVQGRSPVQYGLTGDIPVPGDYNGDGTTELAVFRPSTGVWYVQGRSPVQYGLTGDIPVPGDYNGDGTTELAVFRPSTSVWYVRGHNGVQWGLKGDMPVTGDYTGDGKVDFTVYRPSNHSWYVYGRPGSVVFGSAGVTPIGAAPYRG</sequence>
<dbReference type="InterPro" id="IPR030400">
    <property type="entry name" value="Sedolisin_dom"/>
</dbReference>
<name>A0ABU2J944_9ACTN</name>
<dbReference type="InterPro" id="IPR023828">
    <property type="entry name" value="Peptidase_S8_Ser-AS"/>
</dbReference>
<reference evidence="6" key="1">
    <citation type="submission" date="2023-07" db="EMBL/GenBank/DDBJ databases">
        <title>30 novel species of actinomycetes from the DSMZ collection.</title>
        <authorList>
            <person name="Nouioui I."/>
        </authorList>
    </citation>
    <scope>NUCLEOTIDE SEQUENCE [LARGE SCALE GENOMIC DNA]</scope>
    <source>
        <strain evidence="6">DSM 44399</strain>
    </source>
</reference>
<accession>A0ABU2J944</accession>
<dbReference type="PROSITE" id="PS51695">
    <property type="entry name" value="SEDOLISIN"/>
    <property type="match status" value="1"/>
</dbReference>
<gene>
    <name evidence="5" type="ORF">RM423_08830</name>
</gene>
<comment type="caution">
    <text evidence="5">The sequence shown here is derived from an EMBL/GenBank/DDBJ whole genome shotgun (WGS) entry which is preliminary data.</text>
</comment>
<dbReference type="Proteomes" id="UP001183176">
    <property type="component" value="Unassembled WGS sequence"/>
</dbReference>
<dbReference type="EMBL" id="JAVREH010000008">
    <property type="protein sequence ID" value="MDT0261496.1"/>
    <property type="molecule type" value="Genomic_DNA"/>
</dbReference>
<evidence type="ECO:0000256" key="2">
    <source>
        <dbReference type="ARBA" id="ARBA00022801"/>
    </source>
</evidence>
<keyword evidence="3" id="KW-0720">Serine protease</keyword>
<dbReference type="Pfam" id="PF08486">
    <property type="entry name" value="SpoIID"/>
    <property type="match status" value="1"/>
</dbReference>
<proteinExistence type="predicted"/>
<dbReference type="RefSeq" id="WP_311422650.1">
    <property type="nucleotide sequence ID" value="NZ_JAVREH010000008.1"/>
</dbReference>
<dbReference type="PANTHER" id="PTHR39431:SF1">
    <property type="entry name" value="FRPA_C-RELATED PROTEIN"/>
    <property type="match status" value="1"/>
</dbReference>
<evidence type="ECO:0000256" key="3">
    <source>
        <dbReference type="ARBA" id="ARBA00022825"/>
    </source>
</evidence>
<dbReference type="PROSITE" id="PS00138">
    <property type="entry name" value="SUBTILASE_SER"/>
    <property type="match status" value="1"/>
</dbReference>
<protein>
    <submittedName>
        <fullName evidence="5">SpoIID/LytB domain-containing protein</fullName>
    </submittedName>
</protein>
<evidence type="ECO:0000313" key="5">
    <source>
        <dbReference type="EMBL" id="MDT0261496.1"/>
    </source>
</evidence>
<evidence type="ECO:0000313" key="6">
    <source>
        <dbReference type="Proteomes" id="UP001183176"/>
    </source>
</evidence>